<evidence type="ECO:0000256" key="10">
    <source>
        <dbReference type="RuleBase" id="RU004387"/>
    </source>
</evidence>
<accession>A0A233V380</accession>
<dbReference type="NCBIfam" id="NF002759">
    <property type="entry name" value="PRK02813.1"/>
    <property type="match status" value="1"/>
</dbReference>
<keyword evidence="5 9" id="KW-0479">Metal-binding</keyword>
<dbReference type="GO" id="GO:0004177">
    <property type="term" value="F:aminopeptidase activity"/>
    <property type="evidence" value="ECO:0007669"/>
    <property type="project" value="UniProtKB-KW"/>
</dbReference>
<keyword evidence="6 9" id="KW-0378">Hydrolase</keyword>
<keyword evidence="3 9" id="KW-0031">Aminopeptidase</keyword>
<protein>
    <recommendedName>
        <fullName evidence="10">M18 family aminopeptidase</fullName>
        <ecNumber evidence="10">3.4.11.-</ecNumber>
    </recommendedName>
</protein>
<evidence type="ECO:0000256" key="9">
    <source>
        <dbReference type="RuleBase" id="RU004386"/>
    </source>
</evidence>
<dbReference type="Pfam" id="PF02127">
    <property type="entry name" value="Peptidase_M18"/>
    <property type="match status" value="1"/>
</dbReference>
<gene>
    <name evidence="11" type="ORF">B9N49_06775</name>
</gene>
<dbReference type="AlphaFoldDB" id="A0A233V380"/>
<evidence type="ECO:0000256" key="4">
    <source>
        <dbReference type="ARBA" id="ARBA00022670"/>
    </source>
</evidence>
<evidence type="ECO:0000256" key="1">
    <source>
        <dbReference type="ARBA" id="ARBA00001947"/>
    </source>
</evidence>
<dbReference type="PANTHER" id="PTHR28570:SF3">
    <property type="entry name" value="ASPARTYL AMINOPEPTIDASE"/>
    <property type="match status" value="1"/>
</dbReference>
<keyword evidence="7 9" id="KW-0862">Zinc</keyword>
<dbReference type="PRINTS" id="PR00932">
    <property type="entry name" value="AMINO1PTASE"/>
</dbReference>
<evidence type="ECO:0000313" key="12">
    <source>
        <dbReference type="Proteomes" id="UP000215413"/>
    </source>
</evidence>
<dbReference type="SUPFAM" id="SSF53187">
    <property type="entry name" value="Zn-dependent exopeptidases"/>
    <property type="match status" value="1"/>
</dbReference>
<sequence>MNITKELMSFIDNSPSVFHVIDNFKKTLTENGFTELKFKDNWKIENGKGYFVTNNDSSIIAFKGSSDFDNIRLIGSHSDSPTFRIKPNSIVNKDGFLTLNTEVYGGPILSTWFDRPLSVAGRVVLKSDNPFKPEIKHINVDKNLLIIPNVAIHMNRDVNNGYKFNAQKDTLPLLALSEKDSKISFEEILARNTGINSEDILDFDLFLYDRQKGEFIGENDEFYSVGRIDNLGMAFNSIKSLIDSNVTNTLALAMVFDNEEIGSSTKQGAGSTLLSDCFKKIVEDNNKNFYEVLHNSYLISADQAHSLHPNYTEMADPTNRPLINNGPVIKYAANGAYTSDAVSSSIFKKLCLDKNIPCQEFTNRSDKRGGSTIGPITVSNLDIQSIDIGNAILSMHSVRELGGCKDNEYIYELFKYYYEY</sequence>
<dbReference type="CDD" id="cd05658">
    <property type="entry name" value="M18_DAP"/>
    <property type="match status" value="1"/>
</dbReference>
<dbReference type="Gene3D" id="2.30.250.10">
    <property type="entry name" value="Aminopeptidase i, Domain 2"/>
    <property type="match status" value="1"/>
</dbReference>
<dbReference type="GO" id="GO:0008270">
    <property type="term" value="F:zinc ion binding"/>
    <property type="evidence" value="ECO:0007669"/>
    <property type="project" value="InterPro"/>
</dbReference>
<dbReference type="FunFam" id="2.30.250.10:FF:000003">
    <property type="entry name" value="Probable M18 family aminopeptidase 2"/>
    <property type="match status" value="1"/>
</dbReference>
<dbReference type="RefSeq" id="WP_094206059.1">
    <property type="nucleotide sequence ID" value="NZ_NDYC01000031.1"/>
</dbReference>
<evidence type="ECO:0000256" key="5">
    <source>
        <dbReference type="ARBA" id="ARBA00022723"/>
    </source>
</evidence>
<evidence type="ECO:0000256" key="3">
    <source>
        <dbReference type="ARBA" id="ARBA00022438"/>
    </source>
</evidence>
<evidence type="ECO:0000256" key="2">
    <source>
        <dbReference type="ARBA" id="ARBA00008290"/>
    </source>
</evidence>
<dbReference type="Gene3D" id="3.40.630.10">
    <property type="entry name" value="Zn peptidases"/>
    <property type="match status" value="1"/>
</dbReference>
<evidence type="ECO:0000256" key="8">
    <source>
        <dbReference type="ARBA" id="ARBA00023049"/>
    </source>
</evidence>
<dbReference type="EMBL" id="NDYC01000031">
    <property type="protein sequence ID" value="OXZ26859.1"/>
    <property type="molecule type" value="Genomic_DNA"/>
</dbReference>
<dbReference type="EC" id="3.4.11.-" evidence="10"/>
<proteinExistence type="inferred from homology"/>
<evidence type="ECO:0000256" key="6">
    <source>
        <dbReference type="ARBA" id="ARBA00022801"/>
    </source>
</evidence>
<dbReference type="Proteomes" id="UP000215413">
    <property type="component" value="Unassembled WGS sequence"/>
</dbReference>
<dbReference type="GO" id="GO:0005737">
    <property type="term" value="C:cytoplasm"/>
    <property type="evidence" value="ECO:0007669"/>
    <property type="project" value="UniProtKB-ARBA"/>
</dbReference>
<dbReference type="GO" id="GO:0008237">
    <property type="term" value="F:metallopeptidase activity"/>
    <property type="evidence" value="ECO:0007669"/>
    <property type="project" value="UniProtKB-KW"/>
</dbReference>
<evidence type="ECO:0000313" key="11">
    <source>
        <dbReference type="EMBL" id="OXZ26859.1"/>
    </source>
</evidence>
<keyword evidence="4 9" id="KW-0645">Protease</keyword>
<name>A0A233V380_FINMA</name>
<comment type="similarity">
    <text evidence="2 9">Belongs to the peptidase M18 family.</text>
</comment>
<dbReference type="PANTHER" id="PTHR28570">
    <property type="entry name" value="ASPARTYL AMINOPEPTIDASE"/>
    <property type="match status" value="1"/>
</dbReference>
<dbReference type="SUPFAM" id="SSF101821">
    <property type="entry name" value="Aminopeptidase/glucanase lid domain"/>
    <property type="match status" value="1"/>
</dbReference>
<organism evidence="11 12">
    <name type="scientific">Finegoldia magna</name>
    <name type="common">Peptostreptococcus magnus</name>
    <dbReference type="NCBI Taxonomy" id="1260"/>
    <lineage>
        <taxon>Bacteria</taxon>
        <taxon>Bacillati</taxon>
        <taxon>Bacillota</taxon>
        <taxon>Tissierellia</taxon>
        <taxon>Tissierellales</taxon>
        <taxon>Peptoniphilaceae</taxon>
        <taxon>Finegoldia</taxon>
    </lineage>
</organism>
<evidence type="ECO:0000256" key="7">
    <source>
        <dbReference type="ARBA" id="ARBA00022833"/>
    </source>
</evidence>
<dbReference type="InterPro" id="IPR001948">
    <property type="entry name" value="Peptidase_M18"/>
</dbReference>
<keyword evidence="8 9" id="KW-0482">Metalloprotease</keyword>
<dbReference type="InterPro" id="IPR023358">
    <property type="entry name" value="Peptidase_M18_dom2"/>
</dbReference>
<comment type="caution">
    <text evidence="11">The sequence shown here is derived from an EMBL/GenBank/DDBJ whole genome shotgun (WGS) entry which is preliminary data.</text>
</comment>
<reference evidence="12" key="1">
    <citation type="submission" date="2017-04" db="EMBL/GenBank/DDBJ databases">
        <title>Finegoldia magna isolated from orthopedic joint implant-associated infections.</title>
        <authorList>
            <person name="Bjorklund S."/>
            <person name="Bruggemann H."/>
            <person name="Jensen A."/>
            <person name="Hellmark B."/>
            <person name="Soderquist B."/>
        </authorList>
    </citation>
    <scope>NUCLEOTIDE SEQUENCE [LARGE SCALE GENOMIC DNA]</scope>
    <source>
        <strain evidence="12">CCUG 54800</strain>
    </source>
</reference>
<dbReference type="GO" id="GO:0006508">
    <property type="term" value="P:proteolysis"/>
    <property type="evidence" value="ECO:0007669"/>
    <property type="project" value="UniProtKB-KW"/>
</dbReference>
<comment type="cofactor">
    <cofactor evidence="1 10">
        <name>Zn(2+)</name>
        <dbReference type="ChEBI" id="CHEBI:29105"/>
    </cofactor>
</comment>